<feature type="signal peptide" evidence="1">
    <location>
        <begin position="1"/>
        <end position="29"/>
    </location>
</feature>
<evidence type="ECO:0000313" key="3">
    <source>
        <dbReference type="Proteomes" id="UP000295497"/>
    </source>
</evidence>
<accession>A0A4V0NHE8</accession>
<evidence type="ECO:0000256" key="1">
    <source>
        <dbReference type="SAM" id="SignalP"/>
    </source>
</evidence>
<dbReference type="AlphaFoldDB" id="A0A4V0NHE8"/>
<reference evidence="2 3" key="1">
    <citation type="submission" date="2015-09" db="EMBL/GenBank/DDBJ databases">
        <title>Sorangium comparison.</title>
        <authorList>
            <person name="Zaburannyi N."/>
            <person name="Bunk B."/>
            <person name="Overmann J."/>
            <person name="Mueller R."/>
        </authorList>
    </citation>
    <scope>NUCLEOTIDE SEQUENCE [LARGE SCALE GENOMIC DNA]</scope>
    <source>
        <strain evidence="2 3">So ce836</strain>
    </source>
</reference>
<evidence type="ECO:0008006" key="4">
    <source>
        <dbReference type="Google" id="ProtNLM"/>
    </source>
</evidence>
<feature type="chain" id="PRO_5020720623" description="Lipoprotein" evidence="1">
    <location>
        <begin position="30"/>
        <end position="252"/>
    </location>
</feature>
<gene>
    <name evidence="2" type="ORF">SOCE836_086290</name>
</gene>
<proteinExistence type="predicted"/>
<name>A0A4V0NHE8_SORCE</name>
<keyword evidence="1" id="KW-0732">Signal</keyword>
<sequence length="252" mass="25716">MMKTFRGFGALAVAGMALVAGLGGCTAQAGDDEDVFGSISLPLAAEAPSGAQYRLRNATFEIRSGYYYYYEDENVGVGVVTSGGGASYPGNLVLTVNSEDEDPDASSILVDLEQGSYNVTLLPGWTFEKVQGGTVTPVEATLLSSQTVYTYVSPHSTTWAQYQFGIGDRALWLNGKLNINIDVYEDPSEYYYYGEGGAGGAGGFETSTVGVGGSWPGTGGAGGFETSTVGVGGSWPGTGGAGGYAGAGGGSP</sequence>
<dbReference type="Proteomes" id="UP000295497">
    <property type="component" value="Chromosome"/>
</dbReference>
<dbReference type="EMBL" id="CP012672">
    <property type="protein sequence ID" value="AUX36422.1"/>
    <property type="molecule type" value="Genomic_DNA"/>
</dbReference>
<evidence type="ECO:0000313" key="2">
    <source>
        <dbReference type="EMBL" id="AUX36422.1"/>
    </source>
</evidence>
<dbReference type="RefSeq" id="WP_129579244.1">
    <property type="nucleotide sequence ID" value="NZ_CP012672.1"/>
</dbReference>
<dbReference type="PROSITE" id="PS51257">
    <property type="entry name" value="PROKAR_LIPOPROTEIN"/>
    <property type="match status" value="1"/>
</dbReference>
<protein>
    <recommendedName>
        <fullName evidence="4">Lipoprotein</fullName>
    </recommendedName>
</protein>
<organism evidence="2 3">
    <name type="scientific">Sorangium cellulosum</name>
    <name type="common">Polyangium cellulosum</name>
    <dbReference type="NCBI Taxonomy" id="56"/>
    <lineage>
        <taxon>Bacteria</taxon>
        <taxon>Pseudomonadati</taxon>
        <taxon>Myxococcota</taxon>
        <taxon>Polyangia</taxon>
        <taxon>Polyangiales</taxon>
        <taxon>Polyangiaceae</taxon>
        <taxon>Sorangium</taxon>
    </lineage>
</organism>